<keyword evidence="3" id="KW-0677">Repeat</keyword>
<evidence type="ECO:0000256" key="1">
    <source>
        <dbReference type="ARBA" id="ARBA00004442"/>
    </source>
</evidence>
<dbReference type="SMART" id="SM00634">
    <property type="entry name" value="BID_1"/>
    <property type="match status" value="4"/>
</dbReference>
<evidence type="ECO:0000256" key="3">
    <source>
        <dbReference type="ARBA" id="ARBA00022737"/>
    </source>
</evidence>
<dbReference type="RefSeq" id="WP_235192701.1">
    <property type="nucleotide sequence ID" value="NZ_JFHN01000022.1"/>
</dbReference>
<dbReference type="InterPro" id="IPR003535">
    <property type="entry name" value="Intimin/invasin_bac"/>
</dbReference>
<keyword evidence="4" id="KW-0472">Membrane</keyword>
<feature type="domain" description="Big-1" evidence="6">
    <location>
        <begin position="630"/>
        <end position="720"/>
    </location>
</feature>
<evidence type="ECO:0000313" key="9">
    <source>
        <dbReference type="Proteomes" id="UP000019918"/>
    </source>
</evidence>
<evidence type="ECO:0000313" key="8">
    <source>
        <dbReference type="EMBL" id="EXU76839.1"/>
    </source>
</evidence>
<evidence type="ECO:0000259" key="6">
    <source>
        <dbReference type="PROSITE" id="PS51127"/>
    </source>
</evidence>
<dbReference type="EMBL" id="JFHN01000022">
    <property type="protein sequence ID" value="EXU76839.1"/>
    <property type="molecule type" value="Genomic_DNA"/>
</dbReference>
<dbReference type="SUPFAM" id="SSF49373">
    <property type="entry name" value="Invasin/intimin cell-adhesion fragments"/>
    <property type="match status" value="4"/>
</dbReference>
<dbReference type="Pfam" id="PF09134">
    <property type="entry name" value="Invasin_D3"/>
    <property type="match status" value="2"/>
</dbReference>
<dbReference type="Gene3D" id="2.60.40.10">
    <property type="entry name" value="Immunoglobulins"/>
    <property type="match status" value="4"/>
</dbReference>
<gene>
    <name evidence="8" type="ORF">BG55_03545</name>
</gene>
<dbReference type="InterPro" id="IPR015217">
    <property type="entry name" value="Invasin_dom_3"/>
</dbReference>
<dbReference type="InterPro" id="IPR038177">
    <property type="entry name" value="IAT_beta_sf"/>
</dbReference>
<dbReference type="GO" id="GO:0007155">
    <property type="term" value="P:cell adhesion"/>
    <property type="evidence" value="ECO:0007669"/>
    <property type="project" value="InterPro"/>
</dbReference>
<dbReference type="Pfam" id="PF11924">
    <property type="entry name" value="IAT_beta"/>
    <property type="match status" value="1"/>
</dbReference>
<dbReference type="Proteomes" id="UP000019918">
    <property type="component" value="Unassembled WGS sequence"/>
</dbReference>
<dbReference type="Gene3D" id="3.10.350.10">
    <property type="entry name" value="LysM domain"/>
    <property type="match status" value="1"/>
</dbReference>
<evidence type="ECO:0000256" key="4">
    <source>
        <dbReference type="ARBA" id="ARBA00023136"/>
    </source>
</evidence>
<dbReference type="InterPro" id="IPR036779">
    <property type="entry name" value="LysM_dom_sf"/>
</dbReference>
<feature type="domain" description="Big-1" evidence="6">
    <location>
        <begin position="728"/>
        <end position="818"/>
    </location>
</feature>
<evidence type="ECO:0000259" key="7">
    <source>
        <dbReference type="PROSITE" id="PS51782"/>
    </source>
</evidence>
<dbReference type="PROSITE" id="PS51127">
    <property type="entry name" value="BIG1"/>
    <property type="match status" value="2"/>
</dbReference>
<dbReference type="Pfam" id="PF01476">
    <property type="entry name" value="LysM"/>
    <property type="match status" value="1"/>
</dbReference>
<dbReference type="CDD" id="cd00118">
    <property type="entry name" value="LysM"/>
    <property type="match status" value="1"/>
</dbReference>
<keyword evidence="9" id="KW-1185">Reference proteome</keyword>
<comment type="subcellular location">
    <subcellularLocation>
        <location evidence="1">Cell outer membrane</location>
    </subcellularLocation>
</comment>
<keyword evidence="5" id="KW-0998">Cell outer membrane</keyword>
<dbReference type="AlphaFoldDB" id="A0A014MFG5"/>
<dbReference type="FunFam" id="2.40.160.160:FF:000001">
    <property type="entry name" value="Intimin-like inverse autotransporter SinH"/>
    <property type="match status" value="1"/>
</dbReference>
<dbReference type="InterPro" id="IPR008964">
    <property type="entry name" value="Invasin/intimin_cell_adhesion"/>
</dbReference>
<protein>
    <submittedName>
        <fullName evidence="8">Invasin</fullName>
    </submittedName>
</protein>
<dbReference type="SMART" id="SM00257">
    <property type="entry name" value="LysM"/>
    <property type="match status" value="1"/>
</dbReference>
<dbReference type="PANTHER" id="PTHR39576">
    <property type="entry name" value="ATTACHING AND EFFACING PROTEIN HOMOLOG-RELATED-RELATED"/>
    <property type="match status" value="1"/>
</dbReference>
<reference evidence="8 9" key="1">
    <citation type="submission" date="2014-02" db="EMBL/GenBank/DDBJ databases">
        <title>Draft genome of Erwinia mallotivora strain BT-MARDI, a papaya dieback pathogen.</title>
        <authorList>
            <person name="Redzuan R."/>
            <person name="Abu Bakar N."/>
            <person name="Badrun R."/>
            <person name="Mohd Raih M.F."/>
            <person name="Rozano L."/>
            <person name="Mat Amin N."/>
        </authorList>
    </citation>
    <scope>NUCLEOTIDE SEQUENCE [LARGE SCALE GENOMIC DNA]</scope>
    <source>
        <strain evidence="8 9">BT-MARDI</strain>
    </source>
</reference>
<dbReference type="STRING" id="69222.BG55_03545"/>
<dbReference type="Gene3D" id="2.40.160.160">
    <property type="entry name" value="Inverse autotransporter, beta-domain"/>
    <property type="match status" value="1"/>
</dbReference>
<dbReference type="PRINTS" id="PR01369">
    <property type="entry name" value="INTIMIN"/>
</dbReference>
<dbReference type="InterPro" id="IPR003344">
    <property type="entry name" value="Big_1_dom"/>
</dbReference>
<dbReference type="FunFam" id="2.60.40.10:FF:000182">
    <property type="entry name" value="Gamma intimin"/>
    <property type="match status" value="2"/>
</dbReference>
<evidence type="ECO:0000256" key="2">
    <source>
        <dbReference type="ARBA" id="ARBA00010116"/>
    </source>
</evidence>
<organism evidence="8 9">
    <name type="scientific">Erwinia mallotivora</name>
    <dbReference type="NCBI Taxonomy" id="69222"/>
    <lineage>
        <taxon>Bacteria</taxon>
        <taxon>Pseudomonadati</taxon>
        <taxon>Pseudomonadota</taxon>
        <taxon>Gammaproteobacteria</taxon>
        <taxon>Enterobacterales</taxon>
        <taxon>Erwiniaceae</taxon>
        <taxon>Erwinia</taxon>
    </lineage>
</organism>
<dbReference type="InterPro" id="IPR051715">
    <property type="entry name" value="Intimin-Invasin_domain"/>
</dbReference>
<dbReference type="PROSITE" id="PS51782">
    <property type="entry name" value="LYSM"/>
    <property type="match status" value="1"/>
</dbReference>
<proteinExistence type="inferred from homology"/>
<dbReference type="Pfam" id="PF02369">
    <property type="entry name" value="Big_1"/>
    <property type="match status" value="2"/>
</dbReference>
<comment type="similarity">
    <text evidence="2">Belongs to the intimin/invasin family.</text>
</comment>
<feature type="domain" description="LysM" evidence="7">
    <location>
        <begin position="58"/>
        <end position="106"/>
    </location>
</feature>
<comment type="caution">
    <text evidence="8">The sequence shown here is derived from an EMBL/GenBank/DDBJ whole genome shotgun (WGS) entry which is preliminary data.</text>
</comment>
<dbReference type="PANTHER" id="PTHR39576:SF2">
    <property type="entry name" value="ATTACHING AND EFFACING PROTEIN HOMOLOG-RELATED"/>
    <property type="match status" value="1"/>
</dbReference>
<name>A0A014MFG5_9GAMM</name>
<dbReference type="InterPro" id="IPR018392">
    <property type="entry name" value="LysM"/>
</dbReference>
<evidence type="ECO:0000256" key="5">
    <source>
        <dbReference type="ARBA" id="ARBA00023237"/>
    </source>
</evidence>
<dbReference type="SUPFAM" id="SSF54106">
    <property type="entry name" value="LysM domain"/>
    <property type="match status" value="1"/>
</dbReference>
<accession>A0A014MFG5</accession>
<dbReference type="PATRIC" id="fig|69222.5.peg.746"/>
<dbReference type="InterPro" id="IPR024519">
    <property type="entry name" value="IAT_beta"/>
</dbReference>
<sequence>MKSRTRIYNKWYQRVAWINIAVQCAFPVACSVISPLAGAQSGNRFLAHSADASTMATHVYILKESETVQTVAQKYNMSLDALRKLNQLRTFSSGFDHLKPGDELDVPPAPLPSVNWQHDGVAPEEANGEKEAKIAGFASQAGSFMASNPDSKAAAALARGMATSEVNAEIQQWLGSYGTARVQLDADKNLSLKNSQLDLLLPLHDQQKQLIFTQGSIHRTDDRAQANLGLGIRHFADSFMAGINTFLDYDLSRSHARSGIGMEYWRDFIKLSTNGYYGLTNWKNSPDFQDYKERPANGWDIRTEAWLPAMPHLGTKLNYEKYYGNEVALFGKDNRQKNPHALTAGLTLTPFPLLTVSTERRQGSKDMSNNHIGAQLNYQLGVPWKHQIDSSRVAAMRSLAGSRYDLVDRNNNIVLEYRKNEVIKLKTASLIKGYAGEQKSLNVSVNTKYPLARIDWSATTLIANGGKIIANGPDDYSIILPDYKYGPNAINNYVISGVAIDEKGNASRKAQTQVTVTEAAVSLAESTLTPPQSSLPADGQSQQILTLSVKDNQGNPVDIQEEEIGIENLKEMETSGAVLSAFKRQNAGQYTATLTAGKLAQAITITPAARGVTFSSAVVDVVADSATAQIASFTVVKDNAVANGKDLIQLKAVVKDAQGNLIPNQQVTFTADSDEIPAQSLLTDEKGEVTVDFTHVKAGVRKITARVGEQEGKSVDVTFVADDATALTSGLEVTTNNAVANGEAANQLTVTVTDANNNPIADREVSLSADSGVELSSASVRTSKEGTATFTATSRVSGHYNVTATTNGHAISAQITFVAGEVDGTHSTFAIDKNIISSDGKDAIALSVIARDKNNNPVTGSAITFSSTGISGARISDVSEDNGVYSALFTSEQVGKGQIFVLVDGKEVGNLIAEDIGVYKSTLNIVIGQ</sequence>
<dbReference type="GO" id="GO:0009279">
    <property type="term" value="C:cell outer membrane"/>
    <property type="evidence" value="ECO:0007669"/>
    <property type="project" value="UniProtKB-SubCell"/>
</dbReference>
<dbReference type="InterPro" id="IPR013783">
    <property type="entry name" value="Ig-like_fold"/>
</dbReference>